<dbReference type="AlphaFoldDB" id="B3EPD8"/>
<feature type="transmembrane region" description="Helical" evidence="1">
    <location>
        <begin position="482"/>
        <end position="500"/>
    </location>
</feature>
<dbReference type="GO" id="GO:0042910">
    <property type="term" value="F:xenobiotic transmembrane transporter activity"/>
    <property type="evidence" value="ECO:0007669"/>
    <property type="project" value="TreeGrafter"/>
</dbReference>
<dbReference type="Pfam" id="PF00873">
    <property type="entry name" value="ACR_tran"/>
    <property type="match status" value="2"/>
</dbReference>
<dbReference type="PRINTS" id="PR00702">
    <property type="entry name" value="ACRIFLAVINRP"/>
</dbReference>
<feature type="transmembrane region" description="Helical" evidence="1">
    <location>
        <begin position="968"/>
        <end position="992"/>
    </location>
</feature>
<dbReference type="EMBL" id="CP001101">
    <property type="protein sequence ID" value="ACE03816.1"/>
    <property type="molecule type" value="Genomic_DNA"/>
</dbReference>
<feature type="transmembrane region" description="Helical" evidence="1">
    <location>
        <begin position="916"/>
        <end position="935"/>
    </location>
</feature>
<dbReference type="SUPFAM" id="SSF82714">
    <property type="entry name" value="Multidrug efflux transporter AcrB TolC docking domain, DN and DC subdomains"/>
    <property type="match status" value="2"/>
</dbReference>
<proteinExistence type="predicted"/>
<evidence type="ECO:0000256" key="1">
    <source>
        <dbReference type="SAM" id="Phobius"/>
    </source>
</evidence>
<dbReference type="Gene3D" id="3.30.70.1430">
    <property type="entry name" value="Multidrug efflux transporter AcrB pore domain"/>
    <property type="match status" value="2"/>
</dbReference>
<dbReference type="InterPro" id="IPR027463">
    <property type="entry name" value="AcrB_DN_DC_subdom"/>
</dbReference>
<dbReference type="PANTHER" id="PTHR32063:SF19">
    <property type="entry name" value="CATION EFFLUX SYSTEM PROTEIN CUSA"/>
    <property type="match status" value="1"/>
</dbReference>
<keyword evidence="1" id="KW-0472">Membrane</keyword>
<keyword evidence="1" id="KW-0812">Transmembrane</keyword>
<dbReference type="SUPFAM" id="SSF82693">
    <property type="entry name" value="Multidrug efflux transporter AcrB pore domain, PN1, PN2, PC1 and PC2 subdomains"/>
    <property type="match status" value="2"/>
</dbReference>
<organism evidence="2">
    <name type="scientific">Chlorobium phaeobacteroides (strain BS1)</name>
    <dbReference type="NCBI Taxonomy" id="331678"/>
    <lineage>
        <taxon>Bacteria</taxon>
        <taxon>Pseudomonadati</taxon>
        <taxon>Chlorobiota</taxon>
        <taxon>Chlorobiia</taxon>
        <taxon>Chlorobiales</taxon>
        <taxon>Chlorobiaceae</taxon>
        <taxon>Chlorobium/Pelodictyon group</taxon>
        <taxon>Chlorobium</taxon>
    </lineage>
</organism>
<feature type="transmembrane region" description="Helical" evidence="1">
    <location>
        <begin position="942"/>
        <end position="962"/>
    </location>
</feature>
<dbReference type="Gene3D" id="1.20.1640.10">
    <property type="entry name" value="Multidrug efflux transporter AcrB transmembrane domain"/>
    <property type="match status" value="2"/>
</dbReference>
<feature type="transmembrane region" description="Helical" evidence="1">
    <location>
        <begin position="554"/>
        <end position="571"/>
    </location>
</feature>
<keyword evidence="1" id="KW-1133">Transmembrane helix</keyword>
<feature type="transmembrane region" description="Helical" evidence="1">
    <location>
        <begin position="445"/>
        <end position="462"/>
    </location>
</feature>
<dbReference type="GO" id="GO:0005886">
    <property type="term" value="C:plasma membrane"/>
    <property type="evidence" value="ECO:0007669"/>
    <property type="project" value="TreeGrafter"/>
</dbReference>
<dbReference type="PANTHER" id="PTHR32063">
    <property type="match status" value="1"/>
</dbReference>
<feature type="transmembrane region" description="Helical" evidence="1">
    <location>
        <begin position="1027"/>
        <end position="1045"/>
    </location>
</feature>
<evidence type="ECO:0000313" key="2">
    <source>
        <dbReference type="EMBL" id="ACE03816.1"/>
    </source>
</evidence>
<feature type="transmembrane region" description="Helical" evidence="1">
    <location>
        <begin position="342"/>
        <end position="360"/>
    </location>
</feature>
<feature type="transmembrane region" description="Helical" evidence="1">
    <location>
        <begin position="390"/>
        <end position="411"/>
    </location>
</feature>
<dbReference type="InterPro" id="IPR001036">
    <property type="entry name" value="Acrflvin-R"/>
</dbReference>
<dbReference type="OrthoDB" id="9758757at2"/>
<dbReference type="SUPFAM" id="SSF82866">
    <property type="entry name" value="Multidrug efflux transporter AcrB transmembrane domain"/>
    <property type="match status" value="2"/>
</dbReference>
<feature type="transmembrane region" description="Helical" evidence="1">
    <location>
        <begin position="367"/>
        <end position="384"/>
    </location>
</feature>
<name>B3EPD8_CHLPB</name>
<gene>
    <name evidence="2" type="ordered locus">Cphamn1_0865</name>
</gene>
<dbReference type="HOGENOM" id="CLU_002755_1_2_10"/>
<dbReference type="Gene3D" id="3.30.70.1320">
    <property type="entry name" value="Multidrug efflux transporter AcrB pore domain like"/>
    <property type="match status" value="1"/>
</dbReference>
<dbReference type="STRING" id="331678.Cphamn1_0865"/>
<feature type="transmembrane region" description="Helical" evidence="1">
    <location>
        <begin position="1057"/>
        <end position="1082"/>
    </location>
</feature>
<reference evidence="2" key="1">
    <citation type="submission" date="2008-06" db="EMBL/GenBank/DDBJ databases">
        <title>Complete sequence of Chlorobium phaeobacteroides BS1.</title>
        <authorList>
            <consortium name="US DOE Joint Genome Institute"/>
            <person name="Lucas S."/>
            <person name="Copeland A."/>
            <person name="Lapidus A."/>
            <person name="Glavina del Rio T."/>
            <person name="Dalin E."/>
            <person name="Tice H."/>
            <person name="Bruce D."/>
            <person name="Goodwin L."/>
            <person name="Pitluck S."/>
            <person name="Schmutz J."/>
            <person name="Larimer F."/>
            <person name="Land M."/>
            <person name="Hauser L."/>
            <person name="Kyrpides N."/>
            <person name="Ovchinnikova G."/>
            <person name="Li T."/>
            <person name="Liu Z."/>
            <person name="Zhao F."/>
            <person name="Overmann J."/>
            <person name="Bryant D.A."/>
            <person name="Richardson P."/>
        </authorList>
    </citation>
    <scope>NUCLEOTIDE SEQUENCE [LARGE SCALE GENOMIC DNA]</scope>
    <source>
        <strain evidence="2">BS1</strain>
    </source>
</reference>
<dbReference type="eggNOG" id="COG3696">
    <property type="taxonomic scope" value="Bacteria"/>
</dbReference>
<dbReference type="Gene3D" id="3.30.2090.10">
    <property type="entry name" value="Multidrug efflux transporter AcrB TolC docking domain, DN and DC subdomains"/>
    <property type="match status" value="2"/>
</dbReference>
<accession>B3EPD8</accession>
<feature type="transmembrane region" description="Helical" evidence="1">
    <location>
        <begin position="12"/>
        <end position="29"/>
    </location>
</feature>
<protein>
    <submittedName>
        <fullName evidence="2">Heavy metal efflux pump, CzcA family</fullName>
    </submittedName>
</protein>
<dbReference type="Gene3D" id="3.30.70.1440">
    <property type="entry name" value="Multidrug efflux transporter AcrB pore domain"/>
    <property type="match status" value="1"/>
</dbReference>
<dbReference type="KEGG" id="cpb:Cphamn1_0865"/>
<sequence>MIERIIAFCSRQPVFVVLATIFGIGWGIYSLNRIPLDAIPDLSDPQVIVFTEWKGRAPDLIEDQITYPIVSSMVAAPRVTDARGYSMFGLSFVYVLFEEGTDLYWARSRTIEYLAKIREQLPEGANPVLGPDASGVGWVLQYSIVDESGRNSIEDLRSFQDWKLRYLLEAVPGVAEVASVGGYVKQYQIQINPNALLHYGLTIQDVMQKVKESNRDVGGKILEQSEREYFIRGLGYLESLEDIENIAVDVGEDGAPVQIRHIANVRLVPEIRRGATDLNGRGEAASAIVVTRYGSDAYRIIEQVKEVLRRVEPSLPEGSRIEITYDRSRLIGRSIETLSKKLIEEMLVVGAIVLIFLFHFRSALVPFVTLPVAIILSFIPMYYSGASSNIMSLGGIAIAIGAMVDAAIILVENSHKGLEKWEAEGKKGEVFDVLLRSSQEVARPIFFSLLVIAVSFMPVFTLEGQEGRLFKPLAFSKNFSMFFAAVLAITLAPVLIQWLLRIPKKVDLRNRWLSKTINFFWAGSIHSEETHPVSRLLHRIYTPVLVFVLKHRKGALLVSLALVLSVVPIYSKLGQEFMPPLNEGDLLYMPTTLPGISIEKGKEWLQQQNKLIGKFDEVESVFGKIGRAGTATDPAPLSMVETVIQLHPQDEWPLSYHQRWYSTWMPDFLKPAFRVVWPEMKRREWNEFINDLNKTVNLPGTTNAWTFPIKTRIDMLTTGIRTPVGIKVYGDNLEEIEKIAVQVEQKVQKLEGTRSVIAERSQGGYYIDIRLKRENLAAYGLSVERANRLIEGVIGGQNVTTIIAGRERYPVNVRYQSSFRSTTEKIKRALVSVSGDKHIPLSEIADVVTSRGPAVIKDENGLLTSWVFVDLETDQDIASYVDQLKSTLQEPGLFPIGYTYTISGQFEFMERAKQRLLMVIPLTLLIIVLLLYMNTRSWIRTGIVLLAVPFSLVGAFWILFILDYNLSIAVWVGIIALAGVDAETGVIMLLYLDLAYKRFKENNQLNSKADLTQAVMEGAIKRVRPKMMTVAALFLGLLPIMWAGVHETGADVMKRIAAPMVGGIFTSFLMELLIYPCIYLIWKERSFKK</sequence>